<dbReference type="PANTHER" id="PTHR24221:SF590">
    <property type="entry name" value="COMPONENT LINKED WITH THE ASSEMBLY OF CYTOCHROME' TRANSPORT TRANSMEMBRANE ATP-BINDING PROTEIN ABC TRANSPORTER CYDD-RELATED"/>
    <property type="match status" value="1"/>
</dbReference>
<name>A0A239DJX5_9ACTN</name>
<evidence type="ECO:0000313" key="11">
    <source>
        <dbReference type="Proteomes" id="UP000198386"/>
    </source>
</evidence>
<protein>
    <submittedName>
        <fullName evidence="10">ATP-binding cassette, subfamily C, CydD</fullName>
    </submittedName>
</protein>
<dbReference type="GO" id="GO:0140359">
    <property type="term" value="F:ABC-type transporter activity"/>
    <property type="evidence" value="ECO:0007669"/>
    <property type="project" value="InterPro"/>
</dbReference>
<evidence type="ECO:0000256" key="2">
    <source>
        <dbReference type="ARBA" id="ARBA00022692"/>
    </source>
</evidence>
<dbReference type="PROSITE" id="PS50893">
    <property type="entry name" value="ABC_TRANSPORTER_2"/>
    <property type="match status" value="1"/>
</dbReference>
<feature type="transmembrane region" description="Helical" evidence="7">
    <location>
        <begin position="135"/>
        <end position="156"/>
    </location>
</feature>
<dbReference type="EMBL" id="FZOH01000003">
    <property type="protein sequence ID" value="SNS31954.1"/>
    <property type="molecule type" value="Genomic_DNA"/>
</dbReference>
<gene>
    <name evidence="10" type="ORF">SAMN04488107_2186</name>
</gene>
<evidence type="ECO:0000256" key="1">
    <source>
        <dbReference type="ARBA" id="ARBA00004651"/>
    </source>
</evidence>
<comment type="subcellular location">
    <subcellularLocation>
        <location evidence="1">Cell membrane</location>
        <topology evidence="1">Multi-pass membrane protein</topology>
    </subcellularLocation>
</comment>
<dbReference type="RefSeq" id="WP_089403868.1">
    <property type="nucleotide sequence ID" value="NZ_FZOH01000003.1"/>
</dbReference>
<evidence type="ECO:0000256" key="4">
    <source>
        <dbReference type="ARBA" id="ARBA00022840"/>
    </source>
</evidence>
<keyword evidence="4 10" id="KW-0067">ATP-binding</keyword>
<dbReference type="InterPro" id="IPR039421">
    <property type="entry name" value="Type_1_exporter"/>
</dbReference>
<proteinExistence type="predicted"/>
<dbReference type="InterPro" id="IPR027417">
    <property type="entry name" value="P-loop_NTPase"/>
</dbReference>
<dbReference type="GO" id="GO:0005524">
    <property type="term" value="F:ATP binding"/>
    <property type="evidence" value="ECO:0007669"/>
    <property type="project" value="UniProtKB-KW"/>
</dbReference>
<dbReference type="SUPFAM" id="SSF90123">
    <property type="entry name" value="ABC transporter transmembrane region"/>
    <property type="match status" value="1"/>
</dbReference>
<dbReference type="Gene3D" id="1.20.1560.10">
    <property type="entry name" value="ABC transporter type 1, transmembrane domain"/>
    <property type="match status" value="1"/>
</dbReference>
<feature type="transmembrane region" description="Helical" evidence="7">
    <location>
        <begin position="51"/>
        <end position="70"/>
    </location>
</feature>
<feature type="transmembrane region" description="Helical" evidence="7">
    <location>
        <begin position="241"/>
        <end position="265"/>
    </location>
</feature>
<dbReference type="Pfam" id="PF00005">
    <property type="entry name" value="ABC_tran"/>
    <property type="match status" value="1"/>
</dbReference>
<feature type="transmembrane region" description="Helical" evidence="7">
    <location>
        <begin position="18"/>
        <end position="39"/>
    </location>
</feature>
<keyword evidence="11" id="KW-1185">Reference proteome</keyword>
<feature type="transmembrane region" description="Helical" evidence="7">
    <location>
        <begin position="162"/>
        <end position="183"/>
    </location>
</feature>
<dbReference type="InterPro" id="IPR003439">
    <property type="entry name" value="ABC_transporter-like_ATP-bd"/>
</dbReference>
<dbReference type="Pfam" id="PF00664">
    <property type="entry name" value="ABC_membrane"/>
    <property type="match status" value="1"/>
</dbReference>
<evidence type="ECO:0000256" key="7">
    <source>
        <dbReference type="SAM" id="Phobius"/>
    </source>
</evidence>
<evidence type="ECO:0000256" key="6">
    <source>
        <dbReference type="ARBA" id="ARBA00023136"/>
    </source>
</evidence>
<evidence type="ECO:0000259" key="9">
    <source>
        <dbReference type="PROSITE" id="PS50929"/>
    </source>
</evidence>
<evidence type="ECO:0000259" key="8">
    <source>
        <dbReference type="PROSITE" id="PS50893"/>
    </source>
</evidence>
<evidence type="ECO:0000256" key="3">
    <source>
        <dbReference type="ARBA" id="ARBA00022741"/>
    </source>
</evidence>
<accession>A0A239DJX5</accession>
<sequence>MDRGPTGRLLALPASRRLVVLCGLLGVLVWALLVVQWALVAAVVSAVATGAATPSALSGALAGVLAAWAARAALLGLRDRAAAGTSARVRRGLREALLRKLVALGPGHAAGERAGELVTTVTEGVGRLDGVLGRYLPGAATAAVVPPLVALTVLVLDPASGGLLLLTGPLVLVFLWLTGTLAARSARASWETLAQLGAVLVDTLRVLPTLVAFGRARGSARWLAGVSEAHRRTTMRVLRTAFLSGFVLELGAVLCTALVAVTVGVRLFQGGLELERALLVLLLTPEFFAPLRALGADRHASLEGRPAAERVFALLDTPEPVHGGRPVPAGVPHVELRGVTVRHGERAALDGVDLDLPPLSRTALVGPSGAGKTTAVRLLLGFTAPDAGAVLVDGVPLGDLDPGGWRARVAYVPERPFLAPGTVADNVRLGRPGATDAEVEQALARAGLLDLVRRLPQGTATPLGEDAARLSGGERVRLALARAFVKDAPVLVLDEPTGQLDAATEAEVLAALDELARGRTVLTVTHRAAPLALHERVVALADGRVDGGRVPAVPR</sequence>
<dbReference type="GO" id="GO:0042883">
    <property type="term" value="P:cysteine transport"/>
    <property type="evidence" value="ECO:0007669"/>
    <property type="project" value="InterPro"/>
</dbReference>
<evidence type="ECO:0000256" key="5">
    <source>
        <dbReference type="ARBA" id="ARBA00022989"/>
    </source>
</evidence>
<feature type="domain" description="ABC transporter" evidence="8">
    <location>
        <begin position="334"/>
        <end position="555"/>
    </location>
</feature>
<keyword evidence="3" id="KW-0547">Nucleotide-binding</keyword>
<dbReference type="Proteomes" id="UP000198386">
    <property type="component" value="Unassembled WGS sequence"/>
</dbReference>
<dbReference type="CDD" id="cd18584">
    <property type="entry name" value="ABC_6TM_AarD_CydD"/>
    <property type="match status" value="1"/>
</dbReference>
<keyword evidence="2 7" id="KW-0812">Transmembrane</keyword>
<dbReference type="GO" id="GO:0005886">
    <property type="term" value="C:plasma membrane"/>
    <property type="evidence" value="ECO:0007669"/>
    <property type="project" value="UniProtKB-SubCell"/>
</dbReference>
<keyword evidence="5 7" id="KW-1133">Transmembrane helix</keyword>
<dbReference type="AlphaFoldDB" id="A0A239DJX5"/>
<organism evidence="10 11">
    <name type="scientific">Geodermatophilus saharensis</name>
    <dbReference type="NCBI Taxonomy" id="1137994"/>
    <lineage>
        <taxon>Bacteria</taxon>
        <taxon>Bacillati</taxon>
        <taxon>Actinomycetota</taxon>
        <taxon>Actinomycetes</taxon>
        <taxon>Geodermatophilales</taxon>
        <taxon>Geodermatophilaceae</taxon>
        <taxon>Geodermatophilus</taxon>
    </lineage>
</organism>
<dbReference type="SMART" id="SM00382">
    <property type="entry name" value="AAA"/>
    <property type="match status" value="1"/>
</dbReference>
<evidence type="ECO:0000313" key="10">
    <source>
        <dbReference type="EMBL" id="SNS31954.1"/>
    </source>
</evidence>
<reference evidence="11" key="1">
    <citation type="submission" date="2017-06" db="EMBL/GenBank/DDBJ databases">
        <authorList>
            <person name="Varghese N."/>
            <person name="Submissions S."/>
        </authorList>
    </citation>
    <scope>NUCLEOTIDE SEQUENCE [LARGE SCALE GENOMIC DNA]</scope>
    <source>
        <strain evidence="11">DSM 45423</strain>
    </source>
</reference>
<dbReference type="InterPro" id="IPR003593">
    <property type="entry name" value="AAA+_ATPase"/>
</dbReference>
<dbReference type="OrthoDB" id="9806127at2"/>
<dbReference type="SUPFAM" id="SSF52540">
    <property type="entry name" value="P-loop containing nucleoside triphosphate hydrolases"/>
    <property type="match status" value="1"/>
</dbReference>
<dbReference type="PROSITE" id="PS50929">
    <property type="entry name" value="ABC_TM1F"/>
    <property type="match status" value="1"/>
</dbReference>
<dbReference type="NCBIfam" id="TIGR02857">
    <property type="entry name" value="CydD"/>
    <property type="match status" value="1"/>
</dbReference>
<dbReference type="InterPro" id="IPR011527">
    <property type="entry name" value="ABC1_TM_dom"/>
</dbReference>
<dbReference type="InterPro" id="IPR036640">
    <property type="entry name" value="ABC1_TM_sf"/>
</dbReference>
<dbReference type="InterPro" id="IPR014216">
    <property type="entry name" value="ABC_transptr_CydD"/>
</dbReference>
<dbReference type="Gene3D" id="3.40.50.300">
    <property type="entry name" value="P-loop containing nucleotide triphosphate hydrolases"/>
    <property type="match status" value="1"/>
</dbReference>
<dbReference type="GO" id="GO:0016887">
    <property type="term" value="F:ATP hydrolysis activity"/>
    <property type="evidence" value="ECO:0007669"/>
    <property type="project" value="InterPro"/>
</dbReference>
<dbReference type="PROSITE" id="PS00211">
    <property type="entry name" value="ABC_TRANSPORTER_1"/>
    <property type="match status" value="1"/>
</dbReference>
<dbReference type="InterPro" id="IPR017871">
    <property type="entry name" value="ABC_transporter-like_CS"/>
</dbReference>
<keyword evidence="6 7" id="KW-0472">Membrane</keyword>
<feature type="domain" description="ABC transmembrane type-1" evidence="9">
    <location>
        <begin position="20"/>
        <end position="295"/>
    </location>
</feature>
<dbReference type="PANTHER" id="PTHR24221">
    <property type="entry name" value="ATP-BINDING CASSETTE SUB-FAMILY B"/>
    <property type="match status" value="1"/>
</dbReference>